<evidence type="ECO:0000313" key="2">
    <source>
        <dbReference type="EMBL" id="GMS81388.1"/>
    </source>
</evidence>
<feature type="non-terminal residue" evidence="2">
    <location>
        <position position="116"/>
    </location>
</feature>
<dbReference type="Proteomes" id="UP001432027">
    <property type="component" value="Unassembled WGS sequence"/>
</dbReference>
<feature type="region of interest" description="Disordered" evidence="1">
    <location>
        <begin position="88"/>
        <end position="116"/>
    </location>
</feature>
<name>A0AAV5SL31_9BILA</name>
<proteinExistence type="predicted"/>
<dbReference type="EMBL" id="BTSX01000001">
    <property type="protein sequence ID" value="GMS81388.1"/>
    <property type="molecule type" value="Genomic_DNA"/>
</dbReference>
<dbReference type="AlphaFoldDB" id="A0AAV5SL31"/>
<evidence type="ECO:0000256" key="1">
    <source>
        <dbReference type="SAM" id="MobiDB-lite"/>
    </source>
</evidence>
<sequence length="116" mass="13595">MSENEQDSDGIFSHLTCAMMRWAPVSYRPSAEKLPLRTIDEVLNKNDPDWIVKTQQKKNREIKDQDMRETREWNDRVLRDFPNAPAWLLRQPKDEGPASILPPPPKISPNHKEYIS</sequence>
<organism evidence="2 3">
    <name type="scientific">Pristionchus entomophagus</name>
    <dbReference type="NCBI Taxonomy" id="358040"/>
    <lineage>
        <taxon>Eukaryota</taxon>
        <taxon>Metazoa</taxon>
        <taxon>Ecdysozoa</taxon>
        <taxon>Nematoda</taxon>
        <taxon>Chromadorea</taxon>
        <taxon>Rhabditida</taxon>
        <taxon>Rhabditina</taxon>
        <taxon>Diplogasteromorpha</taxon>
        <taxon>Diplogasteroidea</taxon>
        <taxon>Neodiplogasteridae</taxon>
        <taxon>Pristionchus</taxon>
    </lineage>
</organism>
<gene>
    <name evidence="2" type="ORF">PENTCL1PPCAC_3563</name>
</gene>
<evidence type="ECO:0000313" key="3">
    <source>
        <dbReference type="Proteomes" id="UP001432027"/>
    </source>
</evidence>
<keyword evidence="3" id="KW-1185">Reference proteome</keyword>
<comment type="caution">
    <text evidence="2">The sequence shown here is derived from an EMBL/GenBank/DDBJ whole genome shotgun (WGS) entry which is preliminary data.</text>
</comment>
<accession>A0AAV5SL31</accession>
<reference evidence="2" key="1">
    <citation type="submission" date="2023-10" db="EMBL/GenBank/DDBJ databases">
        <title>Genome assembly of Pristionchus species.</title>
        <authorList>
            <person name="Yoshida K."/>
            <person name="Sommer R.J."/>
        </authorList>
    </citation>
    <scope>NUCLEOTIDE SEQUENCE</scope>
    <source>
        <strain evidence="2">RS0144</strain>
    </source>
</reference>
<protein>
    <submittedName>
        <fullName evidence="2">Uncharacterized protein</fullName>
    </submittedName>
</protein>